<name>A0ABS2S445_9PSEU</name>
<protein>
    <submittedName>
        <fullName evidence="1">Uncharacterized protein</fullName>
    </submittedName>
</protein>
<evidence type="ECO:0000313" key="1">
    <source>
        <dbReference type="EMBL" id="MBM7811014.1"/>
    </source>
</evidence>
<keyword evidence="2" id="KW-1185">Reference proteome</keyword>
<sequence length="298" mass="33086">MITRTKKKTVQFFEVVAQDGTRLAQPYPWPEILADLAKQSAADCKHVVAGVDHWGRVYTYEEEDHFILVRLVEEGVSSFDISTESFIDIESSAASPYVELSIAKFLPNSNIFGFVLGSNGSSRVGSMERWINAHKMFDGEVAIAPLVSKRALDKIRAAEEAKLLTVRLDQDHVSSIGTQSGLYSVLKDIEESHGSVDIELTIRAKGRVDEERKEERKGIVRTAKSMIRAPFSRAVVELVNYDSKGKPHTEKVDFMNHLLAIKMNVSVTDKEGNPVRIPSAISAINKAAEKLRVDLADS</sequence>
<dbReference type="EMBL" id="JAFBCL010000001">
    <property type="protein sequence ID" value="MBM7811014.1"/>
    <property type="molecule type" value="Genomic_DNA"/>
</dbReference>
<evidence type="ECO:0000313" key="2">
    <source>
        <dbReference type="Proteomes" id="UP001195724"/>
    </source>
</evidence>
<gene>
    <name evidence="1" type="ORF">JOE68_001879</name>
</gene>
<accession>A0ABS2S445</accession>
<dbReference type="Proteomes" id="UP001195724">
    <property type="component" value="Unassembled WGS sequence"/>
</dbReference>
<organism evidence="1 2">
    <name type="scientific">Saccharothrix algeriensis</name>
    <dbReference type="NCBI Taxonomy" id="173560"/>
    <lineage>
        <taxon>Bacteria</taxon>
        <taxon>Bacillati</taxon>
        <taxon>Actinomycetota</taxon>
        <taxon>Actinomycetes</taxon>
        <taxon>Pseudonocardiales</taxon>
        <taxon>Pseudonocardiaceae</taxon>
        <taxon>Saccharothrix</taxon>
    </lineage>
</organism>
<dbReference type="RefSeq" id="WP_204841905.1">
    <property type="nucleotide sequence ID" value="NZ_JAFBCL010000001.1"/>
</dbReference>
<comment type="caution">
    <text evidence="1">The sequence shown here is derived from an EMBL/GenBank/DDBJ whole genome shotgun (WGS) entry which is preliminary data.</text>
</comment>
<reference evidence="1 2" key="1">
    <citation type="submission" date="2021-01" db="EMBL/GenBank/DDBJ databases">
        <title>Sequencing the genomes of 1000 actinobacteria strains.</title>
        <authorList>
            <person name="Klenk H.-P."/>
        </authorList>
    </citation>
    <scope>NUCLEOTIDE SEQUENCE [LARGE SCALE GENOMIC DNA]</scope>
    <source>
        <strain evidence="1 2">DSM 44581</strain>
    </source>
</reference>
<proteinExistence type="predicted"/>